<dbReference type="KEGG" id="lak:106160142"/>
<dbReference type="PRINTS" id="PR00453">
    <property type="entry name" value="VWFADOMAIN"/>
</dbReference>
<dbReference type="Proteomes" id="UP000085678">
    <property type="component" value="Unplaced"/>
</dbReference>
<sequence>MLRVVVLAVALSAVYGLEAAGSANTQGQLLAAAGFNAAQVNTVQTCKADICFALDSSGSLGNNGWNTVIAFAKNVVQYLPVSQQQVKISTVSFNEVVTDQFNFNYQPQSVTGIMNKLSTLPYSAGNTNIGDAMRRCRDYLTQAQYGARFEAGVSKIAVVFTDGKANRGDPVSQVSQELMNSGLSFIAVGAGSTDDQELLAIALGQPSNVLKVSDLNALNSIVTKIVQKACIGKCVFKLNSDRPVDLIQHVFNL</sequence>
<dbReference type="InterPro" id="IPR002035">
    <property type="entry name" value="VWF_A"/>
</dbReference>
<dbReference type="RefSeq" id="XP_013392117.1">
    <property type="nucleotide sequence ID" value="XM_013536663.1"/>
</dbReference>
<dbReference type="STRING" id="7574.A0A1S3I1H2"/>
<dbReference type="Pfam" id="PF00092">
    <property type="entry name" value="VWA"/>
    <property type="match status" value="1"/>
</dbReference>
<feature type="domain" description="VWFA" evidence="2">
    <location>
        <begin position="49"/>
        <end position="225"/>
    </location>
</feature>
<feature type="signal peptide" evidence="1">
    <location>
        <begin position="1"/>
        <end position="16"/>
    </location>
</feature>
<dbReference type="OrthoDB" id="6149168at2759"/>
<evidence type="ECO:0000313" key="4">
    <source>
        <dbReference type="RefSeq" id="XP_013392117.1"/>
    </source>
</evidence>
<dbReference type="Gene3D" id="3.40.50.410">
    <property type="entry name" value="von Willebrand factor, type A domain"/>
    <property type="match status" value="1"/>
</dbReference>
<dbReference type="CDD" id="cd01450">
    <property type="entry name" value="vWFA_subfamily_ECM"/>
    <property type="match status" value="1"/>
</dbReference>
<dbReference type="PANTHER" id="PTHR24020:SF84">
    <property type="entry name" value="VWFA DOMAIN-CONTAINING PROTEIN"/>
    <property type="match status" value="1"/>
</dbReference>
<keyword evidence="3" id="KW-1185">Reference proteome</keyword>
<protein>
    <submittedName>
        <fullName evidence="4">Collagen alpha-1(XII) chain-like</fullName>
    </submittedName>
</protein>
<dbReference type="AlphaFoldDB" id="A0A1S3I1H2"/>
<dbReference type="InterPro" id="IPR050525">
    <property type="entry name" value="ECM_Assembly_Org"/>
</dbReference>
<dbReference type="GeneID" id="106160142"/>
<dbReference type="SMART" id="SM00327">
    <property type="entry name" value="VWA"/>
    <property type="match status" value="1"/>
</dbReference>
<organism evidence="3 4">
    <name type="scientific">Lingula anatina</name>
    <name type="common">Brachiopod</name>
    <name type="synonym">Lingula unguis</name>
    <dbReference type="NCBI Taxonomy" id="7574"/>
    <lineage>
        <taxon>Eukaryota</taxon>
        <taxon>Metazoa</taxon>
        <taxon>Spiralia</taxon>
        <taxon>Lophotrochozoa</taxon>
        <taxon>Brachiopoda</taxon>
        <taxon>Linguliformea</taxon>
        <taxon>Lingulata</taxon>
        <taxon>Lingulida</taxon>
        <taxon>Linguloidea</taxon>
        <taxon>Lingulidae</taxon>
        <taxon>Lingula</taxon>
    </lineage>
</organism>
<dbReference type="SUPFAM" id="SSF53300">
    <property type="entry name" value="vWA-like"/>
    <property type="match status" value="1"/>
</dbReference>
<reference evidence="4" key="1">
    <citation type="submission" date="2025-08" db="UniProtKB">
        <authorList>
            <consortium name="RefSeq"/>
        </authorList>
    </citation>
    <scope>IDENTIFICATION</scope>
    <source>
        <tissue evidence="4">Gonads</tissue>
    </source>
</reference>
<dbReference type="PANTHER" id="PTHR24020">
    <property type="entry name" value="COLLAGEN ALPHA"/>
    <property type="match status" value="1"/>
</dbReference>
<keyword evidence="1" id="KW-0732">Signal</keyword>
<feature type="chain" id="PRO_5010233667" evidence="1">
    <location>
        <begin position="17"/>
        <end position="253"/>
    </location>
</feature>
<evidence type="ECO:0000259" key="2">
    <source>
        <dbReference type="PROSITE" id="PS50234"/>
    </source>
</evidence>
<dbReference type="InterPro" id="IPR036465">
    <property type="entry name" value="vWFA_dom_sf"/>
</dbReference>
<dbReference type="PROSITE" id="PS50234">
    <property type="entry name" value="VWFA"/>
    <property type="match status" value="1"/>
</dbReference>
<evidence type="ECO:0000313" key="3">
    <source>
        <dbReference type="Proteomes" id="UP000085678"/>
    </source>
</evidence>
<evidence type="ECO:0000256" key="1">
    <source>
        <dbReference type="SAM" id="SignalP"/>
    </source>
</evidence>
<proteinExistence type="predicted"/>
<name>A0A1S3I1H2_LINAN</name>
<accession>A0A1S3I1H2</accession>
<dbReference type="InParanoid" id="A0A1S3I1H2"/>
<gene>
    <name evidence="4" type="primary">LOC106160142</name>
</gene>